<keyword evidence="1" id="KW-1133">Transmembrane helix</keyword>
<feature type="chain" id="PRO_5006873045" evidence="2">
    <location>
        <begin position="21"/>
        <end position="94"/>
    </location>
</feature>
<evidence type="ECO:0000313" key="4">
    <source>
        <dbReference type="Proteomes" id="UP000054815"/>
    </source>
</evidence>
<keyword evidence="2" id="KW-0732">Signal</keyword>
<feature type="signal peptide" evidence="2">
    <location>
        <begin position="1"/>
        <end position="20"/>
    </location>
</feature>
<keyword evidence="1" id="KW-0812">Transmembrane</keyword>
<gene>
    <name evidence="3" type="ORF">T4E_9839</name>
</gene>
<accession>A0A0V0Y944</accession>
<reference evidence="3 4" key="1">
    <citation type="submission" date="2015-01" db="EMBL/GenBank/DDBJ databases">
        <title>Evolution of Trichinella species and genotypes.</title>
        <authorList>
            <person name="Korhonen P.K."/>
            <person name="Edoardo P."/>
            <person name="Giuseppe L.R."/>
            <person name="Gasser R.B."/>
        </authorList>
    </citation>
    <scope>NUCLEOTIDE SEQUENCE [LARGE SCALE GENOMIC DNA]</scope>
    <source>
        <strain evidence="3">ISS141</strain>
    </source>
</reference>
<proteinExistence type="predicted"/>
<comment type="caution">
    <text evidence="3">The sequence shown here is derived from an EMBL/GenBank/DDBJ whole genome shotgun (WGS) entry which is preliminary data.</text>
</comment>
<dbReference type="Proteomes" id="UP000054815">
    <property type="component" value="Unassembled WGS sequence"/>
</dbReference>
<organism evidence="3 4">
    <name type="scientific">Trichinella pseudospiralis</name>
    <name type="common">Parasitic roundworm</name>
    <dbReference type="NCBI Taxonomy" id="6337"/>
    <lineage>
        <taxon>Eukaryota</taxon>
        <taxon>Metazoa</taxon>
        <taxon>Ecdysozoa</taxon>
        <taxon>Nematoda</taxon>
        <taxon>Enoplea</taxon>
        <taxon>Dorylaimia</taxon>
        <taxon>Trichinellida</taxon>
        <taxon>Trichinellidae</taxon>
        <taxon>Trichinella</taxon>
    </lineage>
</organism>
<dbReference type="AlphaFoldDB" id="A0A0V0Y944"/>
<protein>
    <submittedName>
        <fullName evidence="3">Uncharacterized protein</fullName>
    </submittedName>
</protein>
<dbReference type="EMBL" id="JYDU01000037">
    <property type="protein sequence ID" value="KRX96958.1"/>
    <property type="molecule type" value="Genomic_DNA"/>
</dbReference>
<keyword evidence="1" id="KW-0472">Membrane</keyword>
<name>A0A0V0Y944_TRIPS</name>
<feature type="transmembrane region" description="Helical" evidence="1">
    <location>
        <begin position="67"/>
        <end position="86"/>
    </location>
</feature>
<evidence type="ECO:0000313" key="3">
    <source>
        <dbReference type="EMBL" id="KRX96958.1"/>
    </source>
</evidence>
<sequence>MKTLLLVIIEQILINRGIHANNVGKKRFADQVKFRSTPSRSLIKMISANRALSFYSADQFCLIRMQIFSLSMIVSFASALLMAAFIGQRLKTDA</sequence>
<evidence type="ECO:0000256" key="2">
    <source>
        <dbReference type="SAM" id="SignalP"/>
    </source>
</evidence>
<evidence type="ECO:0000256" key="1">
    <source>
        <dbReference type="SAM" id="Phobius"/>
    </source>
</evidence>